<evidence type="ECO:0000313" key="1">
    <source>
        <dbReference type="EMBL" id="KAJ9109846.1"/>
    </source>
</evidence>
<proteinExistence type="predicted"/>
<gene>
    <name evidence="1" type="ORF">QFC19_001825</name>
</gene>
<organism evidence="1 2">
    <name type="scientific">Naganishia cerealis</name>
    <dbReference type="NCBI Taxonomy" id="610337"/>
    <lineage>
        <taxon>Eukaryota</taxon>
        <taxon>Fungi</taxon>
        <taxon>Dikarya</taxon>
        <taxon>Basidiomycota</taxon>
        <taxon>Agaricomycotina</taxon>
        <taxon>Tremellomycetes</taxon>
        <taxon>Filobasidiales</taxon>
        <taxon>Filobasidiaceae</taxon>
        <taxon>Naganishia</taxon>
    </lineage>
</organism>
<dbReference type="EMBL" id="JASBWR010000015">
    <property type="protein sequence ID" value="KAJ9109846.1"/>
    <property type="molecule type" value="Genomic_DNA"/>
</dbReference>
<name>A0ACC2WFK4_9TREE</name>
<comment type="caution">
    <text evidence="1">The sequence shown here is derived from an EMBL/GenBank/DDBJ whole genome shotgun (WGS) entry which is preliminary data.</text>
</comment>
<protein>
    <submittedName>
        <fullName evidence="1">Uncharacterized protein</fullName>
    </submittedName>
</protein>
<reference evidence="1" key="1">
    <citation type="submission" date="2023-04" db="EMBL/GenBank/DDBJ databases">
        <title>Draft Genome sequencing of Naganishia species isolated from polar environments using Oxford Nanopore Technology.</title>
        <authorList>
            <person name="Leo P."/>
            <person name="Venkateswaran K."/>
        </authorList>
    </citation>
    <scope>NUCLEOTIDE SEQUENCE</scope>
    <source>
        <strain evidence="1">MNA-CCFEE 5261</strain>
    </source>
</reference>
<accession>A0ACC2WFK4</accession>
<keyword evidence="2" id="KW-1185">Reference proteome</keyword>
<sequence>MTDHEVDKASTLEVSGYTIMEGIPDSARRDTLSFPQAEQAQKRSSSPVSLPIQLSDMEVETQRYNLCGRTLTKAGLSSTLSPSQLESEVQHVVVSSQTLSENASLQTESRSDDTLVGELPSRNGTLPGSVSDMVDESPGLGFIVRPFAYETPIRHHRTVSTDGSFQVPTGISARFPAATSMDPFVLQVPVGTDTMLGGFSGSRPSNPTSNRLFATEESPTTGRQSFFLPRIQRSRGNELLLSSGQLRRQFENDENQPIATHEDDQSFQPGTVLDIAPSIVLSHRLQYGESIERWQRTPRNLATVRSPYHEISLSVLPPSPTRTRSLSSSFPNYSTRSFPGIRDSASFGQDAPRSIRTELPGIANTTASAWPMLSDITVRGGSYRSPASRRSSLETPFSASYGNNEVNGLLAYTLLSETGQENEGDKQDIVMESSSPLASQSKLPFGDALIGHMAGCQLDNGKHPSEVLHEVKDLGS</sequence>
<dbReference type="Proteomes" id="UP001241377">
    <property type="component" value="Unassembled WGS sequence"/>
</dbReference>
<evidence type="ECO:0000313" key="2">
    <source>
        <dbReference type="Proteomes" id="UP001241377"/>
    </source>
</evidence>